<dbReference type="InterPro" id="IPR008719">
    <property type="entry name" value="N2O_reductase_NosL"/>
</dbReference>
<reference evidence="2" key="1">
    <citation type="submission" date="2018-03" db="EMBL/GenBank/DDBJ databases">
        <title>Genomic analysis of the strain SH-1 isolated from shrimp intestine.</title>
        <authorList>
            <person name="Kim Y.-S."/>
            <person name="Kim S.-E."/>
            <person name="Kim K.-H."/>
        </authorList>
    </citation>
    <scope>NUCLEOTIDE SEQUENCE [LARGE SCALE GENOMIC DNA]</scope>
    <source>
        <strain evidence="2">SH-1</strain>
    </source>
</reference>
<dbReference type="PANTHER" id="PTHR41247:SF1">
    <property type="entry name" value="HTH-TYPE TRANSCRIPTIONAL REPRESSOR YCNK"/>
    <property type="match status" value="1"/>
</dbReference>
<dbReference type="PROSITE" id="PS51257">
    <property type="entry name" value="PROKAR_LIPOPROTEIN"/>
    <property type="match status" value="1"/>
</dbReference>
<dbReference type="KEGG" id="thas:C6Y53_13565"/>
<organism evidence="1 2">
    <name type="scientific">Pukyongiella litopenaei</name>
    <dbReference type="NCBI Taxonomy" id="2605946"/>
    <lineage>
        <taxon>Bacteria</taxon>
        <taxon>Pseudomonadati</taxon>
        <taxon>Pseudomonadota</taxon>
        <taxon>Alphaproteobacteria</taxon>
        <taxon>Rhodobacterales</taxon>
        <taxon>Paracoccaceae</taxon>
        <taxon>Pukyongiella</taxon>
    </lineage>
</organism>
<protein>
    <submittedName>
        <fullName evidence="1">Copper resistance protein CopZ</fullName>
    </submittedName>
</protein>
<dbReference type="AlphaFoldDB" id="A0A2S0MRY0"/>
<dbReference type="Proteomes" id="UP000237655">
    <property type="component" value="Chromosome"/>
</dbReference>
<name>A0A2S0MRY0_9RHOB</name>
<keyword evidence="2" id="KW-1185">Reference proteome</keyword>
<dbReference type="RefSeq" id="WP_106472927.1">
    <property type="nucleotide sequence ID" value="NZ_CP027665.1"/>
</dbReference>
<dbReference type="EMBL" id="CP027665">
    <property type="protein sequence ID" value="AVO38616.1"/>
    <property type="molecule type" value="Genomic_DNA"/>
</dbReference>
<dbReference type="SUPFAM" id="SSF160387">
    <property type="entry name" value="NosL/MerB-like"/>
    <property type="match status" value="1"/>
</dbReference>
<evidence type="ECO:0000313" key="2">
    <source>
        <dbReference type="Proteomes" id="UP000237655"/>
    </source>
</evidence>
<sequence length="171" mass="17905">MKRLLLCALLALTACREEVAEAPDPVPLTEDALSHFCQMNVAEHGGPKGQIHLKGLPVPIYFAQVRDLVAYLKSPERDAEITAIYVSDMGVAANWADPGAENWIDAGAAHFVIGAGVAGGMGAPEIVPFADEAAATAFIARYGGTSVRLDDIPDDAALAPVDLDTPLETPA</sequence>
<accession>A0A2S0MRY0</accession>
<dbReference type="Gene3D" id="3.30.70.2060">
    <property type="match status" value="1"/>
</dbReference>
<dbReference type="PANTHER" id="PTHR41247">
    <property type="entry name" value="HTH-TYPE TRANSCRIPTIONAL REPRESSOR YCNK"/>
    <property type="match status" value="1"/>
</dbReference>
<dbReference type="Pfam" id="PF05573">
    <property type="entry name" value="NosL"/>
    <property type="match status" value="1"/>
</dbReference>
<gene>
    <name evidence="1" type="ORF">C6Y53_13565</name>
</gene>
<proteinExistence type="predicted"/>
<evidence type="ECO:0000313" key="1">
    <source>
        <dbReference type="EMBL" id="AVO38616.1"/>
    </source>
</evidence>
<dbReference type="Gene3D" id="3.30.70.2050">
    <property type="match status" value="1"/>
</dbReference>